<feature type="region of interest" description="Disordered" evidence="5">
    <location>
        <begin position="36"/>
        <end position="99"/>
    </location>
</feature>
<keyword evidence="2 6" id="KW-0812">Transmembrane</keyword>
<dbReference type="Pfam" id="PF13717">
    <property type="entry name" value="Zn_ribbon_4"/>
    <property type="match status" value="1"/>
</dbReference>
<dbReference type="STRING" id="1592317.DPF_0267"/>
<dbReference type="Proteomes" id="UP000095200">
    <property type="component" value="Unassembled WGS sequence"/>
</dbReference>
<evidence type="ECO:0000256" key="5">
    <source>
        <dbReference type="SAM" id="MobiDB-lite"/>
    </source>
</evidence>
<feature type="transmembrane region" description="Helical" evidence="6">
    <location>
        <begin position="242"/>
        <end position="265"/>
    </location>
</feature>
<dbReference type="Pfam" id="PF04893">
    <property type="entry name" value="Yip1"/>
    <property type="match status" value="1"/>
</dbReference>
<evidence type="ECO:0000313" key="9">
    <source>
        <dbReference type="EMBL" id="GAU07577.1"/>
    </source>
</evidence>
<organism evidence="9 10">
    <name type="scientific">Desulfoplanes formicivorans</name>
    <dbReference type="NCBI Taxonomy" id="1592317"/>
    <lineage>
        <taxon>Bacteria</taxon>
        <taxon>Pseudomonadati</taxon>
        <taxon>Thermodesulfobacteriota</taxon>
        <taxon>Desulfovibrionia</taxon>
        <taxon>Desulfovibrionales</taxon>
        <taxon>Desulfoplanaceae</taxon>
        <taxon>Desulfoplanes</taxon>
    </lineage>
</organism>
<evidence type="ECO:0000256" key="4">
    <source>
        <dbReference type="ARBA" id="ARBA00023136"/>
    </source>
</evidence>
<name>A0A194ABP5_9BACT</name>
<evidence type="ECO:0000256" key="6">
    <source>
        <dbReference type="SAM" id="Phobius"/>
    </source>
</evidence>
<keyword evidence="4 6" id="KW-0472">Membrane</keyword>
<sequence>MKIVCPECSFARQVSDEKIPPKAKIATCPKCGHRFPFRHVPSPQPPGINEEPLAPPSETDRDDIWESLSAMAQTPESTSSEDSRTLGESGTKPSEDKAVTTSLVPWEHLDQFGFFPGLMETIKQVMLHPIRFFGNSTFGPGIGKALVFYLLIAEIQALAQFFWQMTGVVPMMGDSAGGAALGLGMMGMGSAFILIMYPLILTVMLFAMVGINHLCLVVFKAADQGFVGTFKAVTYGSAPMVLAIFPLMGPLAGALWTMVTTFFGYKHIHQTTTTKVVLAMLLPVLFTGFLVMLFFLLGTMSPEVVQPS</sequence>
<feature type="transmembrane region" description="Helical" evidence="6">
    <location>
        <begin position="277"/>
        <end position="298"/>
    </location>
</feature>
<evidence type="ECO:0008006" key="11">
    <source>
        <dbReference type="Google" id="ProtNLM"/>
    </source>
</evidence>
<evidence type="ECO:0000256" key="3">
    <source>
        <dbReference type="ARBA" id="ARBA00022989"/>
    </source>
</evidence>
<dbReference type="GO" id="GO:0016020">
    <property type="term" value="C:membrane"/>
    <property type="evidence" value="ECO:0007669"/>
    <property type="project" value="UniProtKB-SubCell"/>
</dbReference>
<feature type="transmembrane region" description="Helical" evidence="6">
    <location>
        <begin position="203"/>
        <end position="222"/>
    </location>
</feature>
<reference evidence="10" key="1">
    <citation type="submission" date="2016-06" db="EMBL/GenBank/DDBJ databases">
        <title>Draft genome sequence of Desulfoplanes formicivorans strain Pf12B.</title>
        <authorList>
            <person name="Watanabe M."/>
            <person name="Kojima H."/>
            <person name="Fukui M."/>
        </authorList>
    </citation>
    <scope>NUCLEOTIDE SEQUENCE [LARGE SCALE GENOMIC DNA]</scope>
    <source>
        <strain evidence="10">Pf12B</strain>
    </source>
</reference>
<gene>
    <name evidence="9" type="ORF">DPF_0267</name>
</gene>
<dbReference type="InterPro" id="IPR006977">
    <property type="entry name" value="Yip1_dom"/>
</dbReference>
<evidence type="ECO:0000256" key="1">
    <source>
        <dbReference type="ARBA" id="ARBA00004141"/>
    </source>
</evidence>
<comment type="subcellular location">
    <subcellularLocation>
        <location evidence="1">Membrane</location>
        <topology evidence="1">Multi-pass membrane protein</topology>
    </subcellularLocation>
</comment>
<feature type="transmembrane region" description="Helical" evidence="6">
    <location>
        <begin position="175"/>
        <end position="196"/>
    </location>
</feature>
<dbReference type="NCBIfam" id="TIGR02098">
    <property type="entry name" value="MJ0042_CXXC"/>
    <property type="match status" value="1"/>
</dbReference>
<evidence type="ECO:0000256" key="2">
    <source>
        <dbReference type="ARBA" id="ARBA00022692"/>
    </source>
</evidence>
<proteinExistence type="predicted"/>
<dbReference type="EMBL" id="BDFE01000004">
    <property type="protein sequence ID" value="GAU07577.1"/>
    <property type="molecule type" value="Genomic_DNA"/>
</dbReference>
<evidence type="ECO:0000259" key="8">
    <source>
        <dbReference type="Pfam" id="PF13717"/>
    </source>
</evidence>
<dbReference type="AlphaFoldDB" id="A0A194ABP5"/>
<protein>
    <recommendedName>
        <fullName evidence="11">Yip1 domain-containing protein</fullName>
    </recommendedName>
</protein>
<feature type="domain" description="Zinc finger/thioredoxin putative" evidence="8">
    <location>
        <begin position="1"/>
        <end position="36"/>
    </location>
</feature>
<dbReference type="InterPro" id="IPR011723">
    <property type="entry name" value="Znf/thioredoxin_put"/>
</dbReference>
<comment type="caution">
    <text evidence="9">The sequence shown here is derived from an EMBL/GenBank/DDBJ whole genome shotgun (WGS) entry which is preliminary data.</text>
</comment>
<evidence type="ECO:0000259" key="7">
    <source>
        <dbReference type="Pfam" id="PF04893"/>
    </source>
</evidence>
<evidence type="ECO:0000313" key="10">
    <source>
        <dbReference type="Proteomes" id="UP000095200"/>
    </source>
</evidence>
<feature type="compositionally biased region" description="Polar residues" evidence="5">
    <location>
        <begin position="70"/>
        <end position="92"/>
    </location>
</feature>
<accession>A0A194ABP5</accession>
<feature type="domain" description="Yip1" evidence="7">
    <location>
        <begin position="123"/>
        <end position="293"/>
    </location>
</feature>
<keyword evidence="3 6" id="KW-1133">Transmembrane helix</keyword>
<keyword evidence="10" id="KW-1185">Reference proteome</keyword>
<feature type="transmembrane region" description="Helical" evidence="6">
    <location>
        <begin position="146"/>
        <end position="163"/>
    </location>
</feature>